<evidence type="ECO:0000313" key="2">
    <source>
        <dbReference type="Proteomes" id="UP000815325"/>
    </source>
</evidence>
<dbReference type="EMBL" id="MU069665">
    <property type="protein sequence ID" value="KAF5836317.1"/>
    <property type="molecule type" value="Genomic_DNA"/>
</dbReference>
<accession>A0ABQ7GNZ2</accession>
<reference evidence="1" key="1">
    <citation type="submission" date="2017-08" db="EMBL/GenBank/DDBJ databases">
        <authorList>
            <person name="Polle J.E."/>
            <person name="Barry K."/>
            <person name="Cushman J."/>
            <person name="Schmutz J."/>
            <person name="Tran D."/>
            <person name="Hathwaick L.T."/>
            <person name="Yim W.C."/>
            <person name="Jenkins J."/>
            <person name="Mckie-Krisberg Z.M."/>
            <person name="Prochnik S."/>
            <person name="Lindquist E."/>
            <person name="Dockter R.B."/>
            <person name="Adam C."/>
            <person name="Molina H."/>
            <person name="Bunkerborg J."/>
            <person name="Jin E."/>
            <person name="Buchheim M."/>
            <person name="Magnuson J."/>
        </authorList>
    </citation>
    <scope>NUCLEOTIDE SEQUENCE</scope>
    <source>
        <strain evidence="1">CCAP 19/18</strain>
    </source>
</reference>
<evidence type="ECO:0008006" key="3">
    <source>
        <dbReference type="Google" id="ProtNLM"/>
    </source>
</evidence>
<organism evidence="1 2">
    <name type="scientific">Dunaliella salina</name>
    <name type="common">Green alga</name>
    <name type="synonym">Protococcus salinus</name>
    <dbReference type="NCBI Taxonomy" id="3046"/>
    <lineage>
        <taxon>Eukaryota</taxon>
        <taxon>Viridiplantae</taxon>
        <taxon>Chlorophyta</taxon>
        <taxon>core chlorophytes</taxon>
        <taxon>Chlorophyceae</taxon>
        <taxon>CS clade</taxon>
        <taxon>Chlamydomonadales</taxon>
        <taxon>Dunaliellaceae</taxon>
        <taxon>Dunaliella</taxon>
    </lineage>
</organism>
<proteinExistence type="predicted"/>
<evidence type="ECO:0000313" key="1">
    <source>
        <dbReference type="EMBL" id="KAF5836317.1"/>
    </source>
</evidence>
<dbReference type="Proteomes" id="UP000815325">
    <property type="component" value="Unassembled WGS sequence"/>
</dbReference>
<comment type="caution">
    <text evidence="1">The sequence shown here is derived from an EMBL/GenBank/DDBJ whole genome shotgun (WGS) entry which is preliminary data.</text>
</comment>
<sequence length="103" mass="11140">MNESSAVSRYVTAAHKRAVGWGITVPVLLRNSSVLSSCDVDDVDAFLVRLANGTNIERSHLNASCVELPPGQAIGYAEQLLNYTTEPAYLRGPPGLQNVAVRW</sequence>
<keyword evidence="2" id="KW-1185">Reference proteome</keyword>
<protein>
    <recommendedName>
        <fullName evidence="3">Encoded protein</fullName>
    </recommendedName>
</protein>
<gene>
    <name evidence="1" type="ORF">DUNSADRAFT_6147</name>
</gene>
<name>A0ABQ7GNZ2_DUNSA</name>